<proteinExistence type="predicted"/>
<evidence type="ECO:0000313" key="3">
    <source>
        <dbReference type="WBParaSite" id="GPUH_0002377501-mRNA-1"/>
    </source>
</evidence>
<dbReference type="EMBL" id="UYRT01098837">
    <property type="protein sequence ID" value="VDN41906.1"/>
    <property type="molecule type" value="Genomic_DNA"/>
</dbReference>
<sequence length="83" mass="9680">MCPLLCTVFDSTSSILIFPHLQEEIDRVNKEAESLQRPAQDENELPPEQAVAQVAMWRSLMKIFQLKCLKQDKKRREFGYLAQ</sequence>
<evidence type="ECO:0000313" key="1">
    <source>
        <dbReference type="EMBL" id="VDN41906.1"/>
    </source>
</evidence>
<gene>
    <name evidence="1" type="ORF">GPUH_LOCUS23745</name>
</gene>
<dbReference type="AlphaFoldDB" id="A0A183ES04"/>
<keyword evidence="2" id="KW-1185">Reference proteome</keyword>
<protein>
    <submittedName>
        <fullName evidence="3">AATF-Che1 domain-containing protein</fullName>
    </submittedName>
</protein>
<accession>A0A183ES04</accession>
<reference evidence="3" key="1">
    <citation type="submission" date="2016-06" db="UniProtKB">
        <authorList>
            <consortium name="WormBaseParasite"/>
        </authorList>
    </citation>
    <scope>IDENTIFICATION</scope>
</reference>
<organism evidence="3">
    <name type="scientific">Gongylonema pulchrum</name>
    <dbReference type="NCBI Taxonomy" id="637853"/>
    <lineage>
        <taxon>Eukaryota</taxon>
        <taxon>Metazoa</taxon>
        <taxon>Ecdysozoa</taxon>
        <taxon>Nematoda</taxon>
        <taxon>Chromadorea</taxon>
        <taxon>Rhabditida</taxon>
        <taxon>Spirurina</taxon>
        <taxon>Spiruromorpha</taxon>
        <taxon>Spiruroidea</taxon>
        <taxon>Gongylonematidae</taxon>
        <taxon>Gongylonema</taxon>
    </lineage>
</organism>
<name>A0A183ES04_9BILA</name>
<dbReference type="WBParaSite" id="GPUH_0002377501-mRNA-1">
    <property type="protein sequence ID" value="GPUH_0002377501-mRNA-1"/>
    <property type="gene ID" value="GPUH_0002377501"/>
</dbReference>
<dbReference type="Proteomes" id="UP000271098">
    <property type="component" value="Unassembled WGS sequence"/>
</dbReference>
<dbReference type="OrthoDB" id="10573411at2759"/>
<evidence type="ECO:0000313" key="2">
    <source>
        <dbReference type="Proteomes" id="UP000271098"/>
    </source>
</evidence>
<reference evidence="1 2" key="2">
    <citation type="submission" date="2018-11" db="EMBL/GenBank/DDBJ databases">
        <authorList>
            <consortium name="Pathogen Informatics"/>
        </authorList>
    </citation>
    <scope>NUCLEOTIDE SEQUENCE [LARGE SCALE GENOMIC DNA]</scope>
</reference>